<dbReference type="InterPro" id="IPR009079">
    <property type="entry name" value="4_helix_cytokine-like_core"/>
</dbReference>
<feature type="transmembrane region" description="Helical" evidence="1">
    <location>
        <begin position="245"/>
        <end position="268"/>
    </location>
</feature>
<dbReference type="FunFam" id="1.20.1250.10:FF:000056">
    <property type="entry name" value="Colony-stimulating factor 1b (macrophage)"/>
    <property type="match status" value="1"/>
</dbReference>
<dbReference type="SUPFAM" id="SSF47266">
    <property type="entry name" value="4-helical cytokines"/>
    <property type="match status" value="1"/>
</dbReference>
<name>A0A4W5JKC5_9TELE</name>
<dbReference type="Pfam" id="PF05337">
    <property type="entry name" value="CSF-1"/>
    <property type="match status" value="1"/>
</dbReference>
<dbReference type="GeneTree" id="ENSGT00390000015805"/>
<dbReference type="AlphaFoldDB" id="A0A4W5JKC5"/>
<dbReference type="InterPro" id="IPR008001">
    <property type="entry name" value="MCSF-1"/>
</dbReference>
<dbReference type="PANTHER" id="PTHR10058">
    <property type="entry name" value="MACROPHAGE COLONY STIMULATING FACTOR"/>
    <property type="match status" value="1"/>
</dbReference>
<dbReference type="GO" id="GO:0005615">
    <property type="term" value="C:extracellular space"/>
    <property type="evidence" value="ECO:0007669"/>
    <property type="project" value="TreeGrafter"/>
</dbReference>
<dbReference type="GO" id="GO:0016020">
    <property type="term" value="C:membrane"/>
    <property type="evidence" value="ECO:0007669"/>
    <property type="project" value="InterPro"/>
</dbReference>
<evidence type="ECO:0008006" key="4">
    <source>
        <dbReference type="Google" id="ProtNLM"/>
    </source>
</evidence>
<dbReference type="Ensembl" id="ENSHHUT00000005456.1">
    <property type="protein sequence ID" value="ENSHHUP00000005283.1"/>
    <property type="gene ID" value="ENSHHUG00000003274.1"/>
</dbReference>
<dbReference type="STRING" id="62062.ENSHHUP00000005283"/>
<dbReference type="PANTHER" id="PTHR10058:SF0">
    <property type="entry name" value="MACROPHAGE COLONY-STIMULATING FACTOR 1"/>
    <property type="match status" value="1"/>
</dbReference>
<proteinExistence type="predicted"/>
<dbReference type="GO" id="GO:0005125">
    <property type="term" value="F:cytokine activity"/>
    <property type="evidence" value="ECO:0007669"/>
    <property type="project" value="InterPro"/>
</dbReference>
<keyword evidence="1" id="KW-0812">Transmembrane</keyword>
<keyword evidence="1" id="KW-1133">Transmembrane helix</keyword>
<evidence type="ECO:0000313" key="2">
    <source>
        <dbReference type="Ensembl" id="ENSHHUP00000005283.1"/>
    </source>
</evidence>
<protein>
    <recommendedName>
        <fullName evidence="4">Colony stimulating factor 1b (macrophage)</fullName>
    </recommendedName>
</protein>
<reference evidence="2" key="3">
    <citation type="submission" date="2025-09" db="UniProtKB">
        <authorList>
            <consortium name="Ensembl"/>
        </authorList>
    </citation>
    <scope>IDENTIFICATION</scope>
</reference>
<keyword evidence="1" id="KW-0472">Membrane</keyword>
<dbReference type="Gene3D" id="1.20.1250.10">
    <property type="match status" value="1"/>
</dbReference>
<reference evidence="2" key="2">
    <citation type="submission" date="2025-08" db="UniProtKB">
        <authorList>
            <consortium name="Ensembl"/>
        </authorList>
    </citation>
    <scope>IDENTIFICATION</scope>
</reference>
<evidence type="ECO:0000256" key="1">
    <source>
        <dbReference type="SAM" id="Phobius"/>
    </source>
</evidence>
<accession>A0A4W5JKC5</accession>
<evidence type="ECO:0000313" key="3">
    <source>
        <dbReference type="Proteomes" id="UP000314982"/>
    </source>
</evidence>
<keyword evidence="3" id="KW-1185">Reference proteome</keyword>
<dbReference type="GO" id="GO:0008083">
    <property type="term" value="F:growth factor activity"/>
    <property type="evidence" value="ECO:0007669"/>
    <property type="project" value="InterPro"/>
</dbReference>
<dbReference type="Proteomes" id="UP000314982">
    <property type="component" value="Unassembled WGS sequence"/>
</dbReference>
<reference evidence="3" key="1">
    <citation type="submission" date="2018-06" db="EMBL/GenBank/DDBJ databases">
        <title>Genome assembly of Danube salmon.</title>
        <authorList>
            <person name="Macqueen D.J."/>
            <person name="Gundappa M.K."/>
        </authorList>
    </citation>
    <scope>NUCLEOTIDE SEQUENCE [LARGE SCALE GENOMIC DNA]</scope>
</reference>
<sequence length="301" mass="33832">MTDLTLERNTLNDLCPSFGNVNVFFFCGSSLAFQTSIFQVKCLCVMVFLSLPLTMGDPGPCRHSITRDHLLTIRHLIDNQLQSGCSITYTFIEQRSLNKCCYVKAAMPWILELLTGHFRYTRGSDNHSYVLSLTGLIHNIYSQRCVPQINEELEDDPVSFGMSFSSSPSEALGRVQDVLSVYWELVTTMDSPVDWSCEREYTDTAEPPTALPTALSLTTVSTFWDSEKAPQTGLDGDQDGDLYKFGFMVIAPSVCGGLLFIFTLYCLITHKMSYSTDHHTSLVYQNSSLHTDIQDIEMQVE</sequence>
<organism evidence="2 3">
    <name type="scientific">Hucho hucho</name>
    <name type="common">huchen</name>
    <dbReference type="NCBI Taxonomy" id="62062"/>
    <lineage>
        <taxon>Eukaryota</taxon>
        <taxon>Metazoa</taxon>
        <taxon>Chordata</taxon>
        <taxon>Craniata</taxon>
        <taxon>Vertebrata</taxon>
        <taxon>Euteleostomi</taxon>
        <taxon>Actinopterygii</taxon>
        <taxon>Neopterygii</taxon>
        <taxon>Teleostei</taxon>
        <taxon>Protacanthopterygii</taxon>
        <taxon>Salmoniformes</taxon>
        <taxon>Salmonidae</taxon>
        <taxon>Salmoninae</taxon>
        <taxon>Hucho</taxon>
    </lineage>
</organism>